<evidence type="ECO:0000313" key="3">
    <source>
        <dbReference type="EMBL" id="CAH0027947.1"/>
    </source>
</evidence>
<dbReference type="Pfam" id="PF00248">
    <property type="entry name" value="Aldo_ket_red"/>
    <property type="match status" value="1"/>
</dbReference>
<sequence length="345" mass="38098">MVQTIPFGSIQVPVPGYGAMGLSHGLGNNLSLEEAEPVLLKAIELGCTFWDTAVVYRQGVNEKLLGDFIRKHNLRDKIFSKPNPCILFCFMFLIRVPALVASKCGFTADFKVTNSASHIAEYIDGTIERLGFAPDLYYLHRIDPNTPLEESIPALDALRKQGKTKYIGLSECSAATLRKANSIAKIDAIQAEYSAFETIHETDGLIDTAKELGVAYVAYSPLGHGWLVDDFPYKTPDDFAADDFRRGSPKFQGENFFKNKAIVEAMKQLAVRKGCTLPQIALAWVAAQGMIAIPGTTKVQRLEENFSSRNVELTDEEKREIRKIVNDAKPAGNRYGPAHQAMVGH</sequence>
<dbReference type="AlphaFoldDB" id="A0A9N9VKE1"/>
<organism evidence="3 4">
    <name type="scientific">Clonostachys rhizophaga</name>
    <dbReference type="NCBI Taxonomy" id="160324"/>
    <lineage>
        <taxon>Eukaryota</taxon>
        <taxon>Fungi</taxon>
        <taxon>Dikarya</taxon>
        <taxon>Ascomycota</taxon>
        <taxon>Pezizomycotina</taxon>
        <taxon>Sordariomycetes</taxon>
        <taxon>Hypocreomycetidae</taxon>
        <taxon>Hypocreales</taxon>
        <taxon>Bionectriaceae</taxon>
        <taxon>Clonostachys</taxon>
    </lineage>
</organism>
<dbReference type="OrthoDB" id="37537at2759"/>
<dbReference type="Proteomes" id="UP000696573">
    <property type="component" value="Unassembled WGS sequence"/>
</dbReference>
<accession>A0A9N9VKE1</accession>
<keyword evidence="1" id="KW-0560">Oxidoreductase</keyword>
<feature type="non-terminal residue" evidence="3">
    <location>
        <position position="1"/>
    </location>
</feature>
<keyword evidence="4" id="KW-1185">Reference proteome</keyword>
<dbReference type="InterPro" id="IPR023210">
    <property type="entry name" value="NADP_OxRdtase_dom"/>
</dbReference>
<comment type="caution">
    <text evidence="3">The sequence shown here is derived from an EMBL/GenBank/DDBJ whole genome shotgun (WGS) entry which is preliminary data.</text>
</comment>
<proteinExistence type="predicted"/>
<dbReference type="PANTHER" id="PTHR43625:SF7">
    <property type="entry name" value="REDUCTASE (YAKC), PUTATIVE (AFU_ORTHOLOGUE AFUA_8G01560)-RELATED"/>
    <property type="match status" value="1"/>
</dbReference>
<dbReference type="InterPro" id="IPR050791">
    <property type="entry name" value="Aldo-Keto_reductase"/>
</dbReference>
<evidence type="ECO:0000259" key="2">
    <source>
        <dbReference type="Pfam" id="PF00248"/>
    </source>
</evidence>
<dbReference type="InterPro" id="IPR036812">
    <property type="entry name" value="NAD(P)_OxRdtase_dom_sf"/>
</dbReference>
<gene>
    <name evidence="3" type="ORF">CRHIZ90672A_00001920</name>
</gene>
<dbReference type="Gene3D" id="3.20.20.100">
    <property type="entry name" value="NADP-dependent oxidoreductase domain"/>
    <property type="match status" value="1"/>
</dbReference>
<dbReference type="GO" id="GO:0016491">
    <property type="term" value="F:oxidoreductase activity"/>
    <property type="evidence" value="ECO:0007669"/>
    <property type="project" value="UniProtKB-KW"/>
</dbReference>
<evidence type="ECO:0000313" key="4">
    <source>
        <dbReference type="Proteomes" id="UP000696573"/>
    </source>
</evidence>
<dbReference type="EMBL" id="CABFNQ020000730">
    <property type="protein sequence ID" value="CAH0027947.1"/>
    <property type="molecule type" value="Genomic_DNA"/>
</dbReference>
<name>A0A9N9VKE1_9HYPO</name>
<dbReference type="PANTHER" id="PTHR43625">
    <property type="entry name" value="AFLATOXIN B1 ALDEHYDE REDUCTASE"/>
    <property type="match status" value="1"/>
</dbReference>
<evidence type="ECO:0000256" key="1">
    <source>
        <dbReference type="ARBA" id="ARBA00023002"/>
    </source>
</evidence>
<dbReference type="GO" id="GO:0005737">
    <property type="term" value="C:cytoplasm"/>
    <property type="evidence" value="ECO:0007669"/>
    <property type="project" value="TreeGrafter"/>
</dbReference>
<protein>
    <recommendedName>
        <fullName evidence="2">NADP-dependent oxidoreductase domain-containing protein</fullName>
    </recommendedName>
</protein>
<reference evidence="3" key="1">
    <citation type="submission" date="2021-10" db="EMBL/GenBank/DDBJ databases">
        <authorList>
            <person name="Piombo E."/>
        </authorList>
    </citation>
    <scope>NUCLEOTIDE SEQUENCE</scope>
</reference>
<feature type="domain" description="NADP-dependent oxidoreductase" evidence="2">
    <location>
        <begin position="16"/>
        <end position="325"/>
    </location>
</feature>
<dbReference type="SUPFAM" id="SSF51430">
    <property type="entry name" value="NAD(P)-linked oxidoreductase"/>
    <property type="match status" value="1"/>
</dbReference>